<name>A0ABS4PGC6_9GAMM</name>
<reference evidence="2 3" key="1">
    <citation type="submission" date="2021-03" db="EMBL/GenBank/DDBJ databases">
        <authorList>
            <person name="D'Agostino P."/>
            <person name="Huntemann M."/>
            <person name="Clum A."/>
            <person name="Spunde A."/>
            <person name="Palaniappan K."/>
            <person name="Ritter S."/>
            <person name="Mikhailova N."/>
            <person name="Chen I.-M."/>
            <person name="Stamatis D."/>
            <person name="Reddy T."/>
            <person name="O'Malley R."/>
            <person name="Daum C."/>
            <person name="Shapiro N."/>
            <person name="Ivanova N."/>
            <person name="Kyrpides N."/>
            <person name="Woyke T."/>
        </authorList>
    </citation>
    <scope>NUCLEOTIDE SEQUENCE [LARGE SCALE GENOMIC DNA]</scope>
    <source>
        <strain evidence="2 3">WS4403</strain>
    </source>
</reference>
<reference evidence="3" key="2">
    <citation type="submission" date="2023-07" db="EMBL/GenBank/DDBJ databases">
        <title>Genome mining of underrepresented organisms for secondary metabolites.</title>
        <authorList>
            <person name="D'Agostino P.M."/>
        </authorList>
    </citation>
    <scope>NUCLEOTIDE SEQUENCE [LARGE SCALE GENOMIC DNA]</scope>
    <source>
        <strain evidence="3">WS4403</strain>
    </source>
</reference>
<evidence type="ECO:0000313" key="2">
    <source>
        <dbReference type="EMBL" id="MBP2171699.1"/>
    </source>
</evidence>
<evidence type="ECO:0000313" key="3">
    <source>
        <dbReference type="Proteomes" id="UP001195624"/>
    </source>
</evidence>
<dbReference type="Proteomes" id="UP001195624">
    <property type="component" value="Unassembled WGS sequence"/>
</dbReference>
<gene>
    <name evidence="2" type="ORF">J2125_004995</name>
</gene>
<sequence length="163" mass="18668">MSGLYQPKWTATIHDEWQRNLVENLPDLKREQLKRVEDLMNEALPDALVTGFENLMEGVSLPDPDDRHIVAAAIRSDSEVIVTFNLKDFPRESLAEFDIEAIHPDEFIADLLDLNQALVLQAVQRQRDRLKNPPKSVDEYFDILLKLGLPMTVKALTGYKLMI</sequence>
<proteinExistence type="predicted"/>
<accession>A0ABS4PGC6</accession>
<dbReference type="EMBL" id="JAGGMQ010000002">
    <property type="protein sequence ID" value="MBP2171699.1"/>
    <property type="molecule type" value="Genomic_DNA"/>
</dbReference>
<organism evidence="2 3">
    <name type="scientific">Winslowiella toletana</name>
    <dbReference type="NCBI Taxonomy" id="92490"/>
    <lineage>
        <taxon>Bacteria</taxon>
        <taxon>Pseudomonadati</taxon>
        <taxon>Pseudomonadota</taxon>
        <taxon>Gammaproteobacteria</taxon>
        <taxon>Enterobacterales</taxon>
        <taxon>Erwiniaceae</taxon>
        <taxon>Winslowiella</taxon>
    </lineage>
</organism>
<feature type="domain" description="VapC50 C-terminal" evidence="1">
    <location>
        <begin position="104"/>
        <end position="157"/>
    </location>
</feature>
<dbReference type="Pfam" id="PF26343">
    <property type="entry name" value="VapC50_C"/>
    <property type="match status" value="1"/>
</dbReference>
<dbReference type="InterPro" id="IPR058652">
    <property type="entry name" value="VapC50_C"/>
</dbReference>
<keyword evidence="3" id="KW-1185">Reference proteome</keyword>
<protein>
    <submittedName>
        <fullName evidence="2">Nucleic acid-binding protein</fullName>
    </submittedName>
</protein>
<evidence type="ECO:0000259" key="1">
    <source>
        <dbReference type="Pfam" id="PF26343"/>
    </source>
</evidence>
<comment type="caution">
    <text evidence="2">The sequence shown here is derived from an EMBL/GenBank/DDBJ whole genome shotgun (WGS) entry which is preliminary data.</text>
</comment>